<dbReference type="InterPro" id="IPR006680">
    <property type="entry name" value="Amidohydro-rel"/>
</dbReference>
<evidence type="ECO:0000256" key="1">
    <source>
        <dbReference type="ARBA" id="ARBA00023239"/>
    </source>
</evidence>
<evidence type="ECO:0000259" key="2">
    <source>
        <dbReference type="Pfam" id="PF04909"/>
    </source>
</evidence>
<dbReference type="EMBL" id="PDKV01000001">
    <property type="protein sequence ID" value="PIB80996.1"/>
    <property type="molecule type" value="Genomic_DNA"/>
</dbReference>
<dbReference type="InterPro" id="IPR032466">
    <property type="entry name" value="Metal_Hydrolase"/>
</dbReference>
<name>A0A2G5PRW8_MYCCE</name>
<dbReference type="Gene3D" id="3.20.20.140">
    <property type="entry name" value="Metal-dependent hydrolases"/>
    <property type="match status" value="1"/>
</dbReference>
<dbReference type="InterPro" id="IPR032465">
    <property type="entry name" value="ACMSD"/>
</dbReference>
<dbReference type="Proteomes" id="UP000230971">
    <property type="component" value="Unassembled WGS sequence"/>
</dbReference>
<sequence>MVTHKPVSRVVALEEAFVHPRVWELYPESLQQKYEPVKARLTEVGFGRIRLMDAAGIDLQVLSHVQPGIQILPDGEAELAVTVSREVNDWLAEVIAAHPTRFAGFAMLPTQSPADAADELQRTVRDLGFCGALINGHTNGRYLDDPSYEVLLGRAESLGVPIYIHPTDPPQTVTDTYFAPFDAALVPTWGWPVETGTHLLRLICAGVFDRHPDLRIIVGHMGELLPYCFTRLNVGLTMAGWLSASESKSRYSVGHYLRQNILITSSGVFDVPVFDCARAMLGLDNLMFSVDYPFQDNFAAMEFLERCDLSREDKERFAHGTAERLLRLDDQPRNIDSGGDGWYRLRSRAKSKVGRALISALVK</sequence>
<gene>
    <name evidence="3" type="ORF">CQY23_01900</name>
</gene>
<dbReference type="SUPFAM" id="SSF51556">
    <property type="entry name" value="Metallo-dependent hydrolases"/>
    <property type="match status" value="1"/>
</dbReference>
<keyword evidence="3" id="KW-0378">Hydrolase</keyword>
<dbReference type="PANTHER" id="PTHR21240">
    <property type="entry name" value="2-AMINO-3-CARBOXYLMUCONATE-6-SEMIALDEHYDE DECARBOXYLASE"/>
    <property type="match status" value="1"/>
</dbReference>
<dbReference type="GO" id="GO:0016831">
    <property type="term" value="F:carboxy-lyase activity"/>
    <property type="evidence" value="ECO:0007669"/>
    <property type="project" value="InterPro"/>
</dbReference>
<dbReference type="AlphaFoldDB" id="A0A2G5PRW8"/>
<feature type="domain" description="Amidohydrolase-related" evidence="2">
    <location>
        <begin position="47"/>
        <end position="328"/>
    </location>
</feature>
<dbReference type="GO" id="GO:0016787">
    <property type="term" value="F:hydrolase activity"/>
    <property type="evidence" value="ECO:0007669"/>
    <property type="project" value="UniProtKB-KW"/>
</dbReference>
<dbReference type="GO" id="GO:0005829">
    <property type="term" value="C:cytosol"/>
    <property type="evidence" value="ECO:0007669"/>
    <property type="project" value="TreeGrafter"/>
</dbReference>
<evidence type="ECO:0000313" key="3">
    <source>
        <dbReference type="EMBL" id="PIB80996.1"/>
    </source>
</evidence>
<reference evidence="3 4" key="1">
    <citation type="journal article" date="2017" name="Infect. Genet. Evol.">
        <title>The new phylogeny of the genus Mycobacterium: The old and the news.</title>
        <authorList>
            <person name="Tortoli E."/>
            <person name="Fedrizzi T."/>
            <person name="Meehan C.J."/>
            <person name="Trovato A."/>
            <person name="Grottola A."/>
            <person name="Giacobazzi E."/>
            <person name="Serpini G.F."/>
            <person name="Tagliazucchi S."/>
            <person name="Fabio A."/>
            <person name="Bettua C."/>
            <person name="Bertorelli R."/>
            <person name="Frascaro F."/>
            <person name="De Sanctis V."/>
            <person name="Pecorari M."/>
            <person name="Jousson O."/>
            <person name="Segata N."/>
            <person name="Cirillo D.M."/>
        </authorList>
    </citation>
    <scope>NUCLEOTIDE SEQUENCE [LARGE SCALE GENOMIC DNA]</scope>
    <source>
        <strain evidence="3 4">NCTC 12882</strain>
    </source>
</reference>
<proteinExistence type="predicted"/>
<accession>A0A2G5PRW8</accession>
<organism evidence="3 4">
    <name type="scientific">Mycobacterium celatum</name>
    <dbReference type="NCBI Taxonomy" id="28045"/>
    <lineage>
        <taxon>Bacteria</taxon>
        <taxon>Bacillati</taxon>
        <taxon>Actinomycetota</taxon>
        <taxon>Actinomycetes</taxon>
        <taxon>Mycobacteriales</taxon>
        <taxon>Mycobacteriaceae</taxon>
        <taxon>Mycobacterium</taxon>
    </lineage>
</organism>
<dbReference type="PANTHER" id="PTHR21240:SF30">
    <property type="entry name" value="AMIDOHYDROLASE-RELATED DOMAIN-CONTAINING PROTEIN-RELATED"/>
    <property type="match status" value="1"/>
</dbReference>
<protein>
    <submittedName>
        <fullName evidence="3">Amidohydrolase</fullName>
    </submittedName>
</protein>
<dbReference type="Pfam" id="PF04909">
    <property type="entry name" value="Amidohydro_2"/>
    <property type="match status" value="1"/>
</dbReference>
<keyword evidence="1" id="KW-0456">Lyase</keyword>
<evidence type="ECO:0000313" key="4">
    <source>
        <dbReference type="Proteomes" id="UP000230971"/>
    </source>
</evidence>
<dbReference type="GO" id="GO:0019748">
    <property type="term" value="P:secondary metabolic process"/>
    <property type="evidence" value="ECO:0007669"/>
    <property type="project" value="TreeGrafter"/>
</dbReference>
<comment type="caution">
    <text evidence="3">The sequence shown here is derived from an EMBL/GenBank/DDBJ whole genome shotgun (WGS) entry which is preliminary data.</text>
</comment>